<dbReference type="PANTHER" id="PTHR11802">
    <property type="entry name" value="SERINE PROTEASE FAMILY S10 SERINE CARBOXYPEPTIDASE"/>
    <property type="match status" value="1"/>
</dbReference>
<organism evidence="3 4">
    <name type="scientific">Blepharisma stoltei</name>
    <dbReference type="NCBI Taxonomy" id="1481888"/>
    <lineage>
        <taxon>Eukaryota</taxon>
        <taxon>Sar</taxon>
        <taxon>Alveolata</taxon>
        <taxon>Ciliophora</taxon>
        <taxon>Postciliodesmatophora</taxon>
        <taxon>Heterotrichea</taxon>
        <taxon>Heterotrichida</taxon>
        <taxon>Blepharismidae</taxon>
        <taxon>Blepharisma</taxon>
    </lineage>
</organism>
<dbReference type="Pfam" id="PF00450">
    <property type="entry name" value="Peptidase_S10"/>
    <property type="match status" value="1"/>
</dbReference>
<dbReference type="AlphaFoldDB" id="A0AAU9JEI6"/>
<keyword evidence="2" id="KW-0378">Hydrolase</keyword>
<dbReference type="InterPro" id="IPR001563">
    <property type="entry name" value="Peptidase_S10"/>
</dbReference>
<dbReference type="PROSITE" id="PS00131">
    <property type="entry name" value="CARBOXYPEPT_SER_SER"/>
    <property type="match status" value="1"/>
</dbReference>
<comment type="similarity">
    <text evidence="1 2">Belongs to the peptidase S10 family.</text>
</comment>
<dbReference type="GO" id="GO:0004185">
    <property type="term" value="F:serine-type carboxypeptidase activity"/>
    <property type="evidence" value="ECO:0007669"/>
    <property type="project" value="UniProtKB-UniRule"/>
</dbReference>
<keyword evidence="2" id="KW-0645">Protease</keyword>
<reference evidence="3" key="1">
    <citation type="submission" date="2021-09" db="EMBL/GenBank/DDBJ databases">
        <authorList>
            <consortium name="AG Swart"/>
            <person name="Singh M."/>
            <person name="Singh A."/>
            <person name="Seah K."/>
            <person name="Emmerich C."/>
        </authorList>
    </citation>
    <scope>NUCLEOTIDE SEQUENCE</scope>
    <source>
        <strain evidence="3">ATCC30299</strain>
    </source>
</reference>
<proteinExistence type="inferred from homology"/>
<comment type="caution">
    <text evidence="3">The sequence shown here is derived from an EMBL/GenBank/DDBJ whole genome shotgun (WGS) entry which is preliminary data.</text>
</comment>
<dbReference type="GO" id="GO:0006508">
    <property type="term" value="P:proteolysis"/>
    <property type="evidence" value="ECO:0007669"/>
    <property type="project" value="UniProtKB-KW"/>
</dbReference>
<keyword evidence="4" id="KW-1185">Reference proteome</keyword>
<dbReference type="Proteomes" id="UP001162131">
    <property type="component" value="Unassembled WGS sequence"/>
</dbReference>
<accession>A0AAU9JEI6</accession>
<protein>
    <recommendedName>
        <fullName evidence="2">Carboxypeptidase</fullName>
        <ecNumber evidence="2">3.4.16.-</ecNumber>
    </recommendedName>
</protein>
<keyword evidence="2" id="KW-0732">Signal</keyword>
<dbReference type="InterPro" id="IPR029058">
    <property type="entry name" value="AB_hydrolase_fold"/>
</dbReference>
<keyword evidence="2" id="KW-0121">Carboxypeptidase</keyword>
<dbReference type="InterPro" id="IPR018202">
    <property type="entry name" value="Ser_caboxypep_ser_AS"/>
</dbReference>
<evidence type="ECO:0000256" key="1">
    <source>
        <dbReference type="ARBA" id="ARBA00009431"/>
    </source>
</evidence>
<dbReference type="PRINTS" id="PR00724">
    <property type="entry name" value="CRBOXYPTASEC"/>
</dbReference>
<dbReference type="EMBL" id="CAJZBQ010000038">
    <property type="protein sequence ID" value="CAG9325327.1"/>
    <property type="molecule type" value="Genomic_DNA"/>
</dbReference>
<feature type="chain" id="PRO_5043086984" description="Carboxypeptidase" evidence="2">
    <location>
        <begin position="20"/>
        <end position="452"/>
    </location>
</feature>
<dbReference type="Gene3D" id="3.40.50.1820">
    <property type="entry name" value="alpha/beta hydrolase"/>
    <property type="match status" value="1"/>
</dbReference>
<evidence type="ECO:0000256" key="2">
    <source>
        <dbReference type="RuleBase" id="RU361156"/>
    </source>
</evidence>
<gene>
    <name evidence="3" type="ORF">BSTOLATCC_MIC38589</name>
</gene>
<name>A0AAU9JEI6_9CILI</name>
<evidence type="ECO:0000313" key="3">
    <source>
        <dbReference type="EMBL" id="CAG9325327.1"/>
    </source>
</evidence>
<dbReference type="PANTHER" id="PTHR11802:SF201">
    <property type="entry name" value="CARBOXYPEPTIDASE"/>
    <property type="match status" value="1"/>
</dbReference>
<dbReference type="SUPFAM" id="SSF53474">
    <property type="entry name" value="alpha/beta-Hydrolases"/>
    <property type="match status" value="1"/>
</dbReference>
<sequence length="452" mass="50536">MRSILVLACLSVALAAISGDLVKQIPQAPANLPFTMYSGYLKIPNSQGRQIHYVFFTSQNSPSKDPLVLWLNGGPGCSSMEGAFMENGPLVFSEHEMKMSVNPYSWNLNASMLYFEAPAGVGYSIMGNIANNNTNDNQTAADNLQALLLWFQGFPEYKTNTFYVSGESYAGIYVPTLVYNILQYNTANPTTKINIQGFLVGNGVTDWTVDADNAFAEFGWWHGLFGYDLWNSWVNNNCSAFSDEPICVKNQNTMYDLFTDINFYDIYRPCVYPDFDYTASPAYAKFSNAVKLGGVVNCVPDIGLTQYLNLPGVRTAFHINPNLGAWQECTNLNYNTDYTRGSIYLYPTLLNPANGLRIRFYSGDTDAAVPTIGSRQWIENLVTKGVISVTKQWREWPFNQQVGGMVINYAPSGSTTPNFTFMTIRGTGHMSIQWKRPQGYHMFITFIQGIDP</sequence>
<dbReference type="EC" id="3.4.16.-" evidence="2"/>
<evidence type="ECO:0000313" key="4">
    <source>
        <dbReference type="Proteomes" id="UP001162131"/>
    </source>
</evidence>
<feature type="signal peptide" evidence="2">
    <location>
        <begin position="1"/>
        <end position="19"/>
    </location>
</feature>